<protein>
    <submittedName>
        <fullName evidence="1">Uncharacterized protein</fullName>
    </submittedName>
</protein>
<dbReference type="Proteomes" id="UP000077266">
    <property type="component" value="Unassembled WGS sequence"/>
</dbReference>
<organism evidence="1 2">
    <name type="scientific">Exidia glandulosa HHB12029</name>
    <dbReference type="NCBI Taxonomy" id="1314781"/>
    <lineage>
        <taxon>Eukaryota</taxon>
        <taxon>Fungi</taxon>
        <taxon>Dikarya</taxon>
        <taxon>Basidiomycota</taxon>
        <taxon>Agaricomycotina</taxon>
        <taxon>Agaricomycetes</taxon>
        <taxon>Auriculariales</taxon>
        <taxon>Exidiaceae</taxon>
        <taxon>Exidia</taxon>
    </lineage>
</organism>
<dbReference type="InParanoid" id="A0A165FVF2"/>
<name>A0A165FVF2_EXIGL</name>
<keyword evidence="2" id="KW-1185">Reference proteome</keyword>
<evidence type="ECO:0000313" key="1">
    <source>
        <dbReference type="EMBL" id="KZV89587.1"/>
    </source>
</evidence>
<reference evidence="1 2" key="1">
    <citation type="journal article" date="2016" name="Mol. Biol. Evol.">
        <title>Comparative Genomics of Early-Diverging Mushroom-Forming Fungi Provides Insights into the Origins of Lignocellulose Decay Capabilities.</title>
        <authorList>
            <person name="Nagy L.G."/>
            <person name="Riley R."/>
            <person name="Tritt A."/>
            <person name="Adam C."/>
            <person name="Daum C."/>
            <person name="Floudas D."/>
            <person name="Sun H."/>
            <person name="Yadav J.S."/>
            <person name="Pangilinan J."/>
            <person name="Larsson K.H."/>
            <person name="Matsuura K."/>
            <person name="Barry K."/>
            <person name="Labutti K."/>
            <person name="Kuo R."/>
            <person name="Ohm R.A."/>
            <person name="Bhattacharya S.S."/>
            <person name="Shirouzu T."/>
            <person name="Yoshinaga Y."/>
            <person name="Martin F.M."/>
            <person name="Grigoriev I.V."/>
            <person name="Hibbett D.S."/>
        </authorList>
    </citation>
    <scope>NUCLEOTIDE SEQUENCE [LARGE SCALE GENOMIC DNA]</scope>
    <source>
        <strain evidence="1 2">HHB12029</strain>
    </source>
</reference>
<accession>A0A165FVF2</accession>
<proteinExistence type="predicted"/>
<sequence>MQVCRIGMAREEYERSASTCASVRLVRVARKHGVGGWSPAEHRARTKGEAQRSRVYDASRRGRCMVRGDSVIASRASAHTGERRVGSKWRCRLLRQVLRYREDDACGVQLTSCSRSASHKLWRCGQPDARSRRFLHSGRAFRIPTAGAERQRSRYEVGGSAWWANARTACTVGIVGRAAAMPNGSAEQDDTDCLTGSSIGLGVAMGILACSLRASSGRRRYQAICPPPASLPVP</sequence>
<dbReference type="EMBL" id="KV426069">
    <property type="protein sequence ID" value="KZV89587.1"/>
    <property type="molecule type" value="Genomic_DNA"/>
</dbReference>
<gene>
    <name evidence="1" type="ORF">EXIGLDRAFT_141397</name>
</gene>
<dbReference type="AlphaFoldDB" id="A0A165FVF2"/>
<evidence type="ECO:0000313" key="2">
    <source>
        <dbReference type="Proteomes" id="UP000077266"/>
    </source>
</evidence>